<feature type="domain" description="YEATS" evidence="6">
    <location>
        <begin position="1"/>
        <end position="100"/>
    </location>
</feature>
<organism evidence="7 8">
    <name type="scientific">Porites evermanni</name>
    <dbReference type="NCBI Taxonomy" id="104178"/>
    <lineage>
        <taxon>Eukaryota</taxon>
        <taxon>Metazoa</taxon>
        <taxon>Cnidaria</taxon>
        <taxon>Anthozoa</taxon>
        <taxon>Hexacorallia</taxon>
        <taxon>Scleractinia</taxon>
        <taxon>Fungiina</taxon>
        <taxon>Poritidae</taxon>
        <taxon>Porites</taxon>
    </lineage>
</organism>
<keyword evidence="1" id="KW-0805">Transcription regulation</keyword>
<keyword evidence="2" id="KW-0804">Transcription</keyword>
<dbReference type="Proteomes" id="UP001159427">
    <property type="component" value="Unassembled WGS sequence"/>
</dbReference>
<evidence type="ECO:0000259" key="6">
    <source>
        <dbReference type="PROSITE" id="PS51037"/>
    </source>
</evidence>
<name>A0ABN8M8D6_9CNID</name>
<reference evidence="7 8" key="1">
    <citation type="submission" date="2022-05" db="EMBL/GenBank/DDBJ databases">
        <authorList>
            <consortium name="Genoscope - CEA"/>
            <person name="William W."/>
        </authorList>
    </citation>
    <scope>NUCLEOTIDE SEQUENCE [LARGE SCALE GENOMIC DNA]</scope>
</reference>
<evidence type="ECO:0000313" key="7">
    <source>
        <dbReference type="EMBL" id="CAH3023131.1"/>
    </source>
</evidence>
<keyword evidence="8" id="KW-1185">Reference proteome</keyword>
<evidence type="ECO:0000256" key="3">
    <source>
        <dbReference type="ARBA" id="ARBA00023242"/>
    </source>
</evidence>
<comment type="caution">
    <text evidence="7">The sequence shown here is derived from an EMBL/GenBank/DDBJ whole genome shotgun (WGS) entry which is preliminary data.</text>
</comment>
<evidence type="ECO:0000256" key="1">
    <source>
        <dbReference type="ARBA" id="ARBA00023015"/>
    </source>
</evidence>
<feature type="compositionally biased region" description="Basic and acidic residues" evidence="5">
    <location>
        <begin position="152"/>
        <end position="166"/>
    </location>
</feature>
<dbReference type="PANTHER" id="PTHR47573:SF1">
    <property type="entry name" value="PROTEIN AF-9 HOMOLOG"/>
    <property type="match status" value="1"/>
</dbReference>
<dbReference type="EMBL" id="CALNXI010000248">
    <property type="protein sequence ID" value="CAH3023131.1"/>
    <property type="molecule type" value="Genomic_DNA"/>
</dbReference>
<dbReference type="Gene3D" id="2.60.40.1970">
    <property type="entry name" value="YEATS domain"/>
    <property type="match status" value="1"/>
</dbReference>
<dbReference type="InterPro" id="IPR055129">
    <property type="entry name" value="YEATS_dom"/>
</dbReference>
<feature type="region of interest" description="Disordered" evidence="5">
    <location>
        <begin position="152"/>
        <end position="176"/>
    </location>
</feature>
<dbReference type="InterPro" id="IPR038704">
    <property type="entry name" value="YEAST_sf"/>
</dbReference>
<dbReference type="Pfam" id="PF03366">
    <property type="entry name" value="YEATS"/>
    <property type="match status" value="1"/>
</dbReference>
<comment type="subcellular location">
    <subcellularLocation>
        <location evidence="4">Nucleus</location>
    </subcellularLocation>
</comment>
<sequence length="176" mass="20340">MSSYVKKVHFKLHESYTNPLRVVTKPPYEVNESGWGEFEIQIKIFFMDPAERPVTLYHLLKLFQTESALASGKKQLVSEFYDEIIFQDPTQMMHQCLLSARQLQPIKHESDWDEIEKRTTASIGGARQKIGKEISELNEKLKMCKDAIQHMKSEMAKVEQQDHDSQDSTPATPVVQ</sequence>
<dbReference type="InterPro" id="IPR005033">
    <property type="entry name" value="YEATS"/>
</dbReference>
<gene>
    <name evidence="7" type="ORF">PEVE_00018176</name>
</gene>
<dbReference type="PROSITE" id="PS51037">
    <property type="entry name" value="YEATS"/>
    <property type="match status" value="1"/>
</dbReference>
<evidence type="ECO:0000313" key="8">
    <source>
        <dbReference type="Proteomes" id="UP001159427"/>
    </source>
</evidence>
<feature type="compositionally biased region" description="Polar residues" evidence="5">
    <location>
        <begin position="167"/>
        <end position="176"/>
    </location>
</feature>
<keyword evidence="3 4" id="KW-0539">Nucleus</keyword>
<dbReference type="PANTHER" id="PTHR47573">
    <property type="entry name" value="PROTEIN AF-9 HOMOLOG"/>
    <property type="match status" value="1"/>
</dbReference>
<proteinExistence type="predicted"/>
<protein>
    <recommendedName>
        <fullName evidence="6">YEATS domain-containing protein</fullName>
    </recommendedName>
</protein>
<accession>A0ABN8M8D6</accession>
<evidence type="ECO:0000256" key="5">
    <source>
        <dbReference type="SAM" id="MobiDB-lite"/>
    </source>
</evidence>
<evidence type="ECO:0000256" key="2">
    <source>
        <dbReference type="ARBA" id="ARBA00023163"/>
    </source>
</evidence>
<evidence type="ECO:0000256" key="4">
    <source>
        <dbReference type="PROSITE-ProRule" id="PRU00376"/>
    </source>
</evidence>